<dbReference type="PIRSF" id="PIRSF000883">
    <property type="entry name" value="Pesterase_MJ0912"/>
    <property type="match status" value="1"/>
</dbReference>
<dbReference type="InterPro" id="IPR024654">
    <property type="entry name" value="Calcineurin-like_PHP_lpxH"/>
</dbReference>
<evidence type="ECO:0000313" key="4">
    <source>
        <dbReference type="Proteomes" id="UP000295636"/>
    </source>
</evidence>
<organism evidence="3 4">
    <name type="scientific">Paenibacillus piri</name>
    <dbReference type="NCBI Taxonomy" id="2547395"/>
    <lineage>
        <taxon>Bacteria</taxon>
        <taxon>Bacillati</taxon>
        <taxon>Bacillota</taxon>
        <taxon>Bacilli</taxon>
        <taxon>Bacillales</taxon>
        <taxon>Paenibacillaceae</taxon>
        <taxon>Paenibacillus</taxon>
    </lineage>
</organism>
<gene>
    <name evidence="3" type="ORF">E1757_23185</name>
</gene>
<accession>A0A4R5KK43</accession>
<dbReference type="Proteomes" id="UP000295636">
    <property type="component" value="Unassembled WGS sequence"/>
</dbReference>
<dbReference type="InterPro" id="IPR029052">
    <property type="entry name" value="Metallo-depent_PP-like"/>
</dbReference>
<comment type="caution">
    <text evidence="3">The sequence shown here is derived from an EMBL/GenBank/DDBJ whole genome shotgun (WGS) entry which is preliminary data.</text>
</comment>
<evidence type="ECO:0000313" key="3">
    <source>
        <dbReference type="EMBL" id="TDF94857.1"/>
    </source>
</evidence>
<dbReference type="Gene3D" id="3.60.21.10">
    <property type="match status" value="1"/>
</dbReference>
<dbReference type="InterPro" id="IPR011152">
    <property type="entry name" value="Pesterase_MJ0912"/>
</dbReference>
<protein>
    <submittedName>
        <fullName evidence="3">Metallophosphoesterase</fullName>
    </submittedName>
</protein>
<reference evidence="3 4" key="1">
    <citation type="submission" date="2019-03" db="EMBL/GenBank/DDBJ databases">
        <title>This is whole genome sequence of Paenibacillus sp MS74 strain.</title>
        <authorList>
            <person name="Trinh H.N."/>
        </authorList>
    </citation>
    <scope>NUCLEOTIDE SEQUENCE [LARGE SCALE GENOMIC DNA]</scope>
    <source>
        <strain evidence="3 4">MS74</strain>
    </source>
</reference>
<dbReference type="GO" id="GO:0005737">
    <property type="term" value="C:cytoplasm"/>
    <property type="evidence" value="ECO:0007669"/>
    <property type="project" value="TreeGrafter"/>
</dbReference>
<evidence type="ECO:0000256" key="1">
    <source>
        <dbReference type="ARBA" id="ARBA00008950"/>
    </source>
</evidence>
<dbReference type="RefSeq" id="WP_133232569.1">
    <property type="nucleotide sequence ID" value="NZ_SMRT01000012.1"/>
</dbReference>
<dbReference type="EMBL" id="SMRT01000012">
    <property type="protein sequence ID" value="TDF94857.1"/>
    <property type="molecule type" value="Genomic_DNA"/>
</dbReference>
<evidence type="ECO:0000259" key="2">
    <source>
        <dbReference type="Pfam" id="PF12850"/>
    </source>
</evidence>
<dbReference type="GO" id="GO:0016791">
    <property type="term" value="F:phosphatase activity"/>
    <property type="evidence" value="ECO:0007669"/>
    <property type="project" value="TreeGrafter"/>
</dbReference>
<dbReference type="AlphaFoldDB" id="A0A4R5KK43"/>
<dbReference type="PANTHER" id="PTHR42850:SF2">
    <property type="entry name" value="BLL5683 PROTEIN"/>
    <property type="match status" value="1"/>
</dbReference>
<dbReference type="OrthoDB" id="9813918at2"/>
<dbReference type="InterPro" id="IPR050126">
    <property type="entry name" value="Ap4A_hydrolase"/>
</dbReference>
<comment type="similarity">
    <text evidence="1">Belongs to the metallophosphoesterase superfamily. YfcE family.</text>
</comment>
<feature type="domain" description="Calcineurin-like phosphoesterase" evidence="2">
    <location>
        <begin position="1"/>
        <end position="198"/>
    </location>
</feature>
<dbReference type="SUPFAM" id="SSF56300">
    <property type="entry name" value="Metallo-dependent phosphatases"/>
    <property type="match status" value="1"/>
</dbReference>
<keyword evidence="4" id="KW-1185">Reference proteome</keyword>
<proteinExistence type="inferred from homology"/>
<dbReference type="PANTHER" id="PTHR42850">
    <property type="entry name" value="METALLOPHOSPHOESTERASE"/>
    <property type="match status" value="1"/>
</dbReference>
<sequence length="239" mass="26672">MKIAILSDIHGNARALDHVLADIRTKQADQIIVTGDICYRGPEPKRSLELIRSLNAKVIKGNADEWVVRGVRQGEVADQALEMMNREREWIVSKLDQADIDYLAQLPTEIDTVVEGMRLHLFHATPDSLFEIVNSSADDATIQGKLMSARDAQVYVYSHIHKPFIRFIQGRLVINTGSVGLPFDGFAMASYATLEITDGTVRASIERVGFDIEEVIRQYEAADYPNAAMMAKVLRKASL</sequence>
<dbReference type="Pfam" id="PF12850">
    <property type="entry name" value="Metallophos_2"/>
    <property type="match status" value="1"/>
</dbReference>
<name>A0A4R5KK43_9BACL</name>